<dbReference type="GO" id="GO:0032259">
    <property type="term" value="P:methylation"/>
    <property type="evidence" value="ECO:0007669"/>
    <property type="project" value="UniProtKB-KW"/>
</dbReference>
<dbReference type="STRING" id="1798384.A3D03_04465"/>
<dbReference type="PIRSF" id="PIRSF015855">
    <property type="entry name" value="TypeIII_Mtase_mKpnI"/>
    <property type="match status" value="1"/>
</dbReference>
<evidence type="ECO:0000256" key="4">
    <source>
        <dbReference type="ARBA" id="ARBA00022691"/>
    </source>
</evidence>
<evidence type="ECO:0000256" key="1">
    <source>
        <dbReference type="ARBA" id="ARBA00006594"/>
    </source>
</evidence>
<reference evidence="6 7" key="1">
    <citation type="journal article" date="2016" name="Nat. Commun.">
        <title>Thousands of microbial genomes shed light on interconnected biogeochemical processes in an aquifer system.</title>
        <authorList>
            <person name="Anantharaman K."/>
            <person name="Brown C.T."/>
            <person name="Hug L.A."/>
            <person name="Sharon I."/>
            <person name="Castelle C.J."/>
            <person name="Probst A.J."/>
            <person name="Thomas B.C."/>
            <person name="Singh A."/>
            <person name="Wilkins M.J."/>
            <person name="Karaoz U."/>
            <person name="Brodie E.L."/>
            <person name="Williams K.H."/>
            <person name="Hubbard S.S."/>
            <person name="Banfield J.F."/>
        </authorList>
    </citation>
    <scope>NUCLEOTIDE SEQUENCE [LARGE SCALE GENOMIC DNA]</scope>
</reference>
<dbReference type="GO" id="GO:0008170">
    <property type="term" value="F:N-methyltransferase activity"/>
    <property type="evidence" value="ECO:0007669"/>
    <property type="project" value="InterPro"/>
</dbReference>
<evidence type="ECO:0000313" key="7">
    <source>
        <dbReference type="Proteomes" id="UP000177092"/>
    </source>
</evidence>
<proteinExistence type="inferred from homology"/>
<dbReference type="Gene3D" id="3.40.50.150">
    <property type="entry name" value="Vaccinia Virus protein VP39"/>
    <property type="match status" value="1"/>
</dbReference>
<evidence type="ECO:0000256" key="3">
    <source>
        <dbReference type="ARBA" id="ARBA00022679"/>
    </source>
</evidence>
<evidence type="ECO:0000259" key="5">
    <source>
        <dbReference type="Pfam" id="PF01555"/>
    </source>
</evidence>
<dbReference type="InterPro" id="IPR002052">
    <property type="entry name" value="DNA_methylase_N6_adenine_CS"/>
</dbReference>
<keyword evidence="2" id="KW-0489">Methyltransferase</keyword>
<dbReference type="EMBL" id="MFJN01000019">
    <property type="protein sequence ID" value="OGG21626.1"/>
    <property type="molecule type" value="Genomic_DNA"/>
</dbReference>
<gene>
    <name evidence="6" type="ORF">A3D03_04465</name>
</gene>
<sequence length="586" mass="68245">MVKDYSKLEKDDLLKVIEKLESRKKYGLIWDEEKTKEQFEKESENALPVLKEVKGKEIKTDPSQPVNILIEGDNYHSLSVLNYTHQGKIDVIYIDPPYNTGAKDWKYNNNYVDKNDQYRHSKWLSMMKKRILLSRNLLKSAGVLLIAIDDHEIHNIRHVLNDIFSESNYIATICIEVNPAGQNIRDNSPAISHDYCLIYAKNIDEVKLILRELSDEESGYFKEEDENGKFLWDNLRRRGGNSTPKDRPGQWYPLYIDYEKKNISINKFSNSIKVWPIDPKGTKRIWRVNPSGFQREYSLGNISVIKKAGRIEIVKKSYEPEGRKPKTLWKDGRHSATTYGTKLLIDILGENLFTYPKSLYLVEDCIKYWIDQNSVVLDYFAGSGTTGHAVLDLNKQDGGRRQFILCTNNELNGVDKELREKGLSEKEIQSRGICQHVTYPRIEKVISGYKNSKGEQIEGLGGNLKYFKTAFVKKSISRDDLKIRITRECTEMLCLREGIFEEVIKKNDYRIFEQNSHIMAVYYALERDSLKQLKKELDRIKGDKILYCFTLDPLGLDKEDFTDWEGVSLEPIPQKILDIYEQIYEY</sequence>
<name>A0A1F6AAK3_9BACT</name>
<protein>
    <recommendedName>
        <fullName evidence="5">DNA methylase N-4/N-6 domain-containing protein</fullName>
    </recommendedName>
</protein>
<comment type="similarity">
    <text evidence="1">Belongs to the N(4)/N(6)-methyltransferase family.</text>
</comment>
<evidence type="ECO:0000256" key="2">
    <source>
        <dbReference type="ARBA" id="ARBA00022603"/>
    </source>
</evidence>
<dbReference type="InterPro" id="IPR002941">
    <property type="entry name" value="DNA_methylase_N4/N6"/>
</dbReference>
<keyword evidence="4" id="KW-0949">S-adenosyl-L-methionine</keyword>
<organism evidence="6 7">
    <name type="scientific">Candidatus Gottesmanbacteria bacterium RIFCSPHIGHO2_02_FULL_40_13</name>
    <dbReference type="NCBI Taxonomy" id="1798384"/>
    <lineage>
        <taxon>Bacteria</taxon>
        <taxon>Candidatus Gottesmaniibacteriota</taxon>
    </lineage>
</organism>
<dbReference type="SUPFAM" id="SSF53335">
    <property type="entry name" value="S-adenosyl-L-methionine-dependent methyltransferases"/>
    <property type="match status" value="1"/>
</dbReference>
<accession>A0A1F6AAK3</accession>
<dbReference type="GO" id="GO:0003677">
    <property type="term" value="F:DNA binding"/>
    <property type="evidence" value="ECO:0007669"/>
    <property type="project" value="InterPro"/>
</dbReference>
<dbReference type="InterPro" id="IPR002295">
    <property type="entry name" value="N4/N6-MTase_EcoPI_Mod-like"/>
</dbReference>
<dbReference type="AlphaFoldDB" id="A0A1F6AAK3"/>
<comment type="caution">
    <text evidence="6">The sequence shown here is derived from an EMBL/GenBank/DDBJ whole genome shotgun (WGS) entry which is preliminary data.</text>
</comment>
<dbReference type="InterPro" id="IPR029063">
    <property type="entry name" value="SAM-dependent_MTases_sf"/>
</dbReference>
<evidence type="ECO:0000313" key="6">
    <source>
        <dbReference type="EMBL" id="OGG21626.1"/>
    </source>
</evidence>
<dbReference type="PRINTS" id="PR00506">
    <property type="entry name" value="D21N6MTFRASE"/>
</dbReference>
<keyword evidence="3" id="KW-0808">Transferase</keyword>
<dbReference type="Proteomes" id="UP000177092">
    <property type="component" value="Unassembled WGS sequence"/>
</dbReference>
<feature type="domain" description="DNA methylase N-4/N-6" evidence="5">
    <location>
        <begin position="89"/>
        <end position="404"/>
    </location>
</feature>
<dbReference type="PROSITE" id="PS00092">
    <property type="entry name" value="N6_MTASE"/>
    <property type="match status" value="1"/>
</dbReference>
<dbReference type="Pfam" id="PF01555">
    <property type="entry name" value="N6_N4_Mtase"/>
    <property type="match status" value="1"/>
</dbReference>